<evidence type="ECO:0000313" key="7">
    <source>
        <dbReference type="Proteomes" id="UP000198635"/>
    </source>
</evidence>
<sequence length="144" mass="16489">MSTQEYSRIVSLRFPPESSGQPMMYNLAKHFDLTFNILQANINPRREGHMILELSGTREHYRQGVIYLQEQGIRVTPVAHEISRNEESCMHCGLCTALCPSKALHLNLETRLVDFDQEKCTACNMCVTVCPVRAMIMEVDPDTW</sequence>
<dbReference type="PROSITE" id="PS51379">
    <property type="entry name" value="4FE4S_FER_2"/>
    <property type="match status" value="2"/>
</dbReference>
<dbReference type="Pfam" id="PF09383">
    <property type="entry name" value="NIL"/>
    <property type="match status" value="1"/>
</dbReference>
<evidence type="ECO:0000256" key="3">
    <source>
        <dbReference type="ARBA" id="ARBA00023004"/>
    </source>
</evidence>
<keyword evidence="4" id="KW-0411">Iron-sulfur</keyword>
<evidence type="ECO:0000313" key="6">
    <source>
        <dbReference type="EMBL" id="SFK32395.1"/>
    </source>
</evidence>
<evidence type="ECO:0000256" key="1">
    <source>
        <dbReference type="ARBA" id="ARBA00022485"/>
    </source>
</evidence>
<dbReference type="InterPro" id="IPR045865">
    <property type="entry name" value="ACT-like_dom_sf"/>
</dbReference>
<dbReference type="Pfam" id="PF14697">
    <property type="entry name" value="Fer4_21"/>
    <property type="match status" value="1"/>
</dbReference>
<dbReference type="InterPro" id="IPR018449">
    <property type="entry name" value="NIL_domain"/>
</dbReference>
<dbReference type="Proteomes" id="UP000198635">
    <property type="component" value="Unassembled WGS sequence"/>
</dbReference>
<dbReference type="SUPFAM" id="SSF55021">
    <property type="entry name" value="ACT-like"/>
    <property type="match status" value="1"/>
</dbReference>
<accession>A0A1I3YKQ5</accession>
<keyword evidence="3" id="KW-0408">Iron</keyword>
<feature type="domain" description="4Fe-4S ferredoxin-type" evidence="5">
    <location>
        <begin position="111"/>
        <end position="140"/>
    </location>
</feature>
<dbReference type="PROSITE" id="PS00198">
    <property type="entry name" value="4FE4S_FER_1"/>
    <property type="match status" value="1"/>
</dbReference>
<gene>
    <name evidence="6" type="ORF">SAMN04488082_12068</name>
</gene>
<proteinExistence type="predicted"/>
<dbReference type="InterPro" id="IPR017896">
    <property type="entry name" value="4Fe4S_Fe-S-bd"/>
</dbReference>
<protein>
    <submittedName>
        <fullName evidence="6">4Fe-4S dicluster domain-containing protein</fullName>
    </submittedName>
</protein>
<dbReference type="SMART" id="SM00930">
    <property type="entry name" value="NIL"/>
    <property type="match status" value="1"/>
</dbReference>
<keyword evidence="1" id="KW-0004">4Fe-4S</keyword>
<dbReference type="GO" id="GO:0046872">
    <property type="term" value="F:metal ion binding"/>
    <property type="evidence" value="ECO:0007669"/>
    <property type="project" value="UniProtKB-KW"/>
</dbReference>
<reference evidence="7" key="1">
    <citation type="submission" date="2016-10" db="EMBL/GenBank/DDBJ databases">
        <authorList>
            <person name="Varghese N."/>
            <person name="Submissions S."/>
        </authorList>
    </citation>
    <scope>NUCLEOTIDE SEQUENCE [LARGE SCALE GENOMIC DNA]</scope>
    <source>
        <strain evidence="7">DSM 5918</strain>
    </source>
</reference>
<dbReference type="AlphaFoldDB" id="A0A1I3YKQ5"/>
<feature type="domain" description="4Fe-4S ferredoxin-type" evidence="5">
    <location>
        <begin position="80"/>
        <end position="109"/>
    </location>
</feature>
<evidence type="ECO:0000259" key="5">
    <source>
        <dbReference type="PROSITE" id="PS51379"/>
    </source>
</evidence>
<dbReference type="InterPro" id="IPR017900">
    <property type="entry name" value="4Fe4S_Fe_S_CS"/>
</dbReference>
<dbReference type="InterPro" id="IPR050572">
    <property type="entry name" value="Fe-S_Ferredoxin"/>
</dbReference>
<evidence type="ECO:0000256" key="4">
    <source>
        <dbReference type="ARBA" id="ARBA00023014"/>
    </source>
</evidence>
<dbReference type="PANTHER" id="PTHR43687:SF1">
    <property type="entry name" value="FERREDOXIN III"/>
    <property type="match status" value="1"/>
</dbReference>
<dbReference type="STRING" id="52560.SAMN04488082_12068"/>
<dbReference type="Gene3D" id="3.30.70.20">
    <property type="match status" value="1"/>
</dbReference>
<organism evidence="6 7">
    <name type="scientific">Desulfomicrobium apsheronum</name>
    <dbReference type="NCBI Taxonomy" id="52560"/>
    <lineage>
        <taxon>Bacteria</taxon>
        <taxon>Pseudomonadati</taxon>
        <taxon>Thermodesulfobacteriota</taxon>
        <taxon>Desulfovibrionia</taxon>
        <taxon>Desulfovibrionales</taxon>
        <taxon>Desulfomicrobiaceae</taxon>
        <taxon>Desulfomicrobium</taxon>
    </lineage>
</organism>
<dbReference type="GO" id="GO:0051539">
    <property type="term" value="F:4 iron, 4 sulfur cluster binding"/>
    <property type="evidence" value="ECO:0007669"/>
    <property type="project" value="UniProtKB-KW"/>
</dbReference>
<dbReference type="PANTHER" id="PTHR43687">
    <property type="entry name" value="ADENYLYLSULFATE REDUCTASE, BETA SUBUNIT"/>
    <property type="match status" value="1"/>
</dbReference>
<dbReference type="SUPFAM" id="SSF54862">
    <property type="entry name" value="4Fe-4S ferredoxins"/>
    <property type="match status" value="1"/>
</dbReference>
<dbReference type="RefSeq" id="WP_092378123.1">
    <property type="nucleotide sequence ID" value="NZ_FORX01000020.1"/>
</dbReference>
<evidence type="ECO:0000256" key="2">
    <source>
        <dbReference type="ARBA" id="ARBA00022723"/>
    </source>
</evidence>
<dbReference type="OrthoDB" id="9808559at2"/>
<keyword evidence="7" id="KW-1185">Reference proteome</keyword>
<dbReference type="EMBL" id="FORX01000020">
    <property type="protein sequence ID" value="SFK32395.1"/>
    <property type="molecule type" value="Genomic_DNA"/>
</dbReference>
<keyword evidence="2" id="KW-0479">Metal-binding</keyword>
<dbReference type="Gene3D" id="3.30.70.260">
    <property type="match status" value="1"/>
</dbReference>
<name>A0A1I3YKQ5_9BACT</name>